<proteinExistence type="predicted"/>
<gene>
    <name evidence="1" type="ORF">NF27_CL00060</name>
</gene>
<reference evidence="1 2" key="1">
    <citation type="submission" date="2014-11" db="EMBL/GenBank/DDBJ databases">
        <title>A Rickettsiales Symbiont of Amoebae With Ancient Features.</title>
        <authorList>
            <person name="Schulz F."/>
            <person name="Martijn J."/>
            <person name="Wascher F."/>
            <person name="Kostanjsek R."/>
            <person name="Ettema T.J."/>
            <person name="Horn M."/>
        </authorList>
    </citation>
    <scope>NUCLEOTIDE SEQUENCE [LARGE SCALE GENOMIC DNA]</scope>
    <source>
        <strain evidence="1 2">UWC36</strain>
    </source>
</reference>
<evidence type="ECO:0000313" key="1">
    <source>
        <dbReference type="EMBL" id="KIE05807.1"/>
    </source>
</evidence>
<dbReference type="Proteomes" id="UP000031258">
    <property type="component" value="Unassembled WGS sequence"/>
</dbReference>
<keyword evidence="2" id="KW-1185">Reference proteome</keyword>
<dbReference type="AlphaFoldDB" id="A0A0C1MUN6"/>
<sequence length="62" mass="7078">MQGRINIIKQKEDINKVTNPLLAIFSHKIVNKPIAVMIEIKKVTILTNARQSFTLSPYLSTR</sequence>
<protein>
    <submittedName>
        <fullName evidence="1">Uncharacterized protein</fullName>
    </submittedName>
</protein>
<organism evidence="1 2">
    <name type="scientific">Candidatus Jidaibacter acanthamoebae</name>
    <dbReference type="NCBI Taxonomy" id="86105"/>
    <lineage>
        <taxon>Bacteria</taxon>
        <taxon>Pseudomonadati</taxon>
        <taxon>Pseudomonadota</taxon>
        <taxon>Alphaproteobacteria</taxon>
        <taxon>Rickettsiales</taxon>
        <taxon>Candidatus Midichloriaceae</taxon>
        <taxon>Candidatus Jidaibacter</taxon>
    </lineage>
</organism>
<comment type="caution">
    <text evidence="1">The sequence shown here is derived from an EMBL/GenBank/DDBJ whole genome shotgun (WGS) entry which is preliminary data.</text>
</comment>
<dbReference type="EMBL" id="JSWE01000063">
    <property type="protein sequence ID" value="KIE05807.1"/>
    <property type="molecule type" value="Genomic_DNA"/>
</dbReference>
<evidence type="ECO:0000313" key="2">
    <source>
        <dbReference type="Proteomes" id="UP000031258"/>
    </source>
</evidence>
<accession>A0A0C1MUN6</accession>
<name>A0A0C1MUN6_9RICK</name>